<evidence type="ECO:0000313" key="2">
    <source>
        <dbReference type="EMBL" id="KAJ8346139.1"/>
    </source>
</evidence>
<feature type="region of interest" description="Disordered" evidence="1">
    <location>
        <begin position="17"/>
        <end position="48"/>
    </location>
</feature>
<organism evidence="2 3">
    <name type="scientific">Synaphobranchus kaupii</name>
    <name type="common">Kaup's arrowtooth eel</name>
    <dbReference type="NCBI Taxonomy" id="118154"/>
    <lineage>
        <taxon>Eukaryota</taxon>
        <taxon>Metazoa</taxon>
        <taxon>Chordata</taxon>
        <taxon>Craniata</taxon>
        <taxon>Vertebrata</taxon>
        <taxon>Euteleostomi</taxon>
        <taxon>Actinopterygii</taxon>
        <taxon>Neopterygii</taxon>
        <taxon>Teleostei</taxon>
        <taxon>Anguilliformes</taxon>
        <taxon>Synaphobranchidae</taxon>
        <taxon>Synaphobranchus</taxon>
    </lineage>
</organism>
<accession>A0A9Q1IN87</accession>
<feature type="region of interest" description="Disordered" evidence="1">
    <location>
        <begin position="99"/>
        <end position="126"/>
    </location>
</feature>
<protein>
    <submittedName>
        <fullName evidence="2">Uncharacterized protein</fullName>
    </submittedName>
</protein>
<gene>
    <name evidence="2" type="ORF">SKAU_G00303320</name>
</gene>
<keyword evidence="3" id="KW-1185">Reference proteome</keyword>
<dbReference type="EMBL" id="JAINUF010000012">
    <property type="protein sequence ID" value="KAJ8346139.1"/>
    <property type="molecule type" value="Genomic_DNA"/>
</dbReference>
<evidence type="ECO:0000313" key="3">
    <source>
        <dbReference type="Proteomes" id="UP001152622"/>
    </source>
</evidence>
<comment type="caution">
    <text evidence="2">The sequence shown here is derived from an EMBL/GenBank/DDBJ whole genome shotgun (WGS) entry which is preliminary data.</text>
</comment>
<proteinExistence type="predicted"/>
<evidence type="ECO:0000256" key="1">
    <source>
        <dbReference type="SAM" id="MobiDB-lite"/>
    </source>
</evidence>
<sequence length="126" mass="13396">MSGHCMGFSCCSAAGDIVSDPKLGRNKKREKNFSQDKASLQASSQGRGPARCCRFHGDVDAGCGGPRVLKREPRFESLCGDLGSGTHRCHELVPGHSCRGQKREHEVPGPNISPLLTPADLPVGSL</sequence>
<name>A0A9Q1IN87_SYNKA</name>
<dbReference type="Proteomes" id="UP001152622">
    <property type="component" value="Chromosome 12"/>
</dbReference>
<dbReference type="AlphaFoldDB" id="A0A9Q1IN87"/>
<reference evidence="2" key="1">
    <citation type="journal article" date="2023" name="Science">
        <title>Genome structures resolve the early diversification of teleost fishes.</title>
        <authorList>
            <person name="Parey E."/>
            <person name="Louis A."/>
            <person name="Montfort J."/>
            <person name="Bouchez O."/>
            <person name="Roques C."/>
            <person name="Iampietro C."/>
            <person name="Lluch J."/>
            <person name="Castinel A."/>
            <person name="Donnadieu C."/>
            <person name="Desvignes T."/>
            <person name="Floi Bucao C."/>
            <person name="Jouanno E."/>
            <person name="Wen M."/>
            <person name="Mejri S."/>
            <person name="Dirks R."/>
            <person name="Jansen H."/>
            <person name="Henkel C."/>
            <person name="Chen W.J."/>
            <person name="Zahm M."/>
            <person name="Cabau C."/>
            <person name="Klopp C."/>
            <person name="Thompson A.W."/>
            <person name="Robinson-Rechavi M."/>
            <person name="Braasch I."/>
            <person name="Lecointre G."/>
            <person name="Bobe J."/>
            <person name="Postlethwait J.H."/>
            <person name="Berthelot C."/>
            <person name="Roest Crollius H."/>
            <person name="Guiguen Y."/>
        </authorList>
    </citation>
    <scope>NUCLEOTIDE SEQUENCE</scope>
    <source>
        <strain evidence="2">WJC10195</strain>
    </source>
</reference>
<feature type="compositionally biased region" description="Polar residues" evidence="1">
    <location>
        <begin position="35"/>
        <end position="46"/>
    </location>
</feature>